<dbReference type="Proteomes" id="UP000245474">
    <property type="component" value="Unassembled WGS sequence"/>
</dbReference>
<dbReference type="InterPro" id="IPR049560">
    <property type="entry name" value="MeTrfase_RsmB-F_NOP2_cat"/>
</dbReference>
<dbReference type="GO" id="GO:0070475">
    <property type="term" value="P:rRNA base methylation"/>
    <property type="evidence" value="ECO:0007669"/>
    <property type="project" value="TreeGrafter"/>
</dbReference>
<keyword evidence="10 14" id="KW-0694">RNA-binding</keyword>
<evidence type="ECO:0000256" key="5">
    <source>
        <dbReference type="ARBA" id="ARBA00022490"/>
    </source>
</evidence>
<dbReference type="InterPro" id="IPR023267">
    <property type="entry name" value="RCMT"/>
</dbReference>
<dbReference type="GO" id="GO:0006355">
    <property type="term" value="P:regulation of DNA-templated transcription"/>
    <property type="evidence" value="ECO:0007669"/>
    <property type="project" value="InterPro"/>
</dbReference>
<dbReference type="InterPro" id="IPR004573">
    <property type="entry name" value="rRNA_ssu_MeTfrase_B"/>
</dbReference>
<comment type="catalytic activity">
    <reaction evidence="13">
        <text>cytidine(967) in 16S rRNA + S-adenosyl-L-methionine = 5-methylcytidine(967) in 16S rRNA + S-adenosyl-L-homocysteine + H(+)</text>
        <dbReference type="Rhea" id="RHEA:42748"/>
        <dbReference type="Rhea" id="RHEA-COMP:10219"/>
        <dbReference type="Rhea" id="RHEA-COMP:10220"/>
        <dbReference type="ChEBI" id="CHEBI:15378"/>
        <dbReference type="ChEBI" id="CHEBI:57856"/>
        <dbReference type="ChEBI" id="CHEBI:59789"/>
        <dbReference type="ChEBI" id="CHEBI:74483"/>
        <dbReference type="ChEBI" id="CHEBI:82748"/>
        <dbReference type="EC" id="2.1.1.176"/>
    </reaction>
</comment>
<evidence type="ECO:0000256" key="14">
    <source>
        <dbReference type="PROSITE-ProRule" id="PRU01023"/>
    </source>
</evidence>
<dbReference type="Pfam" id="PF22458">
    <property type="entry name" value="RsmF-B_ferredox"/>
    <property type="match status" value="1"/>
</dbReference>
<evidence type="ECO:0000256" key="12">
    <source>
        <dbReference type="ARBA" id="ARBA00031088"/>
    </source>
</evidence>
<dbReference type="GO" id="GO:0005829">
    <property type="term" value="C:cytosol"/>
    <property type="evidence" value="ECO:0007669"/>
    <property type="project" value="TreeGrafter"/>
</dbReference>
<keyword evidence="6" id="KW-0698">rRNA processing</keyword>
<feature type="active site" description="Nucleophile" evidence="14">
    <location>
        <position position="375"/>
    </location>
</feature>
<proteinExistence type="inferred from homology"/>
<evidence type="ECO:0000259" key="15">
    <source>
        <dbReference type="PROSITE" id="PS51686"/>
    </source>
</evidence>
<dbReference type="Gene3D" id="3.30.70.1170">
    <property type="entry name" value="Sun protein, domain 3"/>
    <property type="match status" value="1"/>
</dbReference>
<dbReference type="InterPro" id="IPR006027">
    <property type="entry name" value="NusB_RsmB_TIM44"/>
</dbReference>
<evidence type="ECO:0000256" key="13">
    <source>
        <dbReference type="ARBA" id="ARBA00047283"/>
    </source>
</evidence>
<keyword evidence="9 14" id="KW-0949">S-adenosyl-L-methionine</keyword>
<evidence type="ECO:0000256" key="9">
    <source>
        <dbReference type="ARBA" id="ARBA00022691"/>
    </source>
</evidence>
<keyword evidence="17" id="KW-1185">Reference proteome</keyword>
<feature type="domain" description="SAM-dependent MTase RsmB/NOP-type" evidence="15">
    <location>
        <begin position="165"/>
        <end position="433"/>
    </location>
</feature>
<name>A0A2U2MZK8_9GAMM</name>
<dbReference type="Gene3D" id="1.10.940.10">
    <property type="entry name" value="NusB-like"/>
    <property type="match status" value="1"/>
</dbReference>
<evidence type="ECO:0000256" key="10">
    <source>
        <dbReference type="ARBA" id="ARBA00022884"/>
    </source>
</evidence>
<dbReference type="SUPFAM" id="SSF53335">
    <property type="entry name" value="S-adenosyl-L-methionine-dependent methyltransferases"/>
    <property type="match status" value="1"/>
</dbReference>
<organism evidence="16 17">
    <name type="scientific">Sediminicurvatus halobius</name>
    <dbReference type="NCBI Taxonomy" id="2182432"/>
    <lineage>
        <taxon>Bacteria</taxon>
        <taxon>Pseudomonadati</taxon>
        <taxon>Pseudomonadota</taxon>
        <taxon>Gammaproteobacteria</taxon>
        <taxon>Chromatiales</taxon>
        <taxon>Ectothiorhodospiraceae</taxon>
        <taxon>Sediminicurvatus</taxon>
    </lineage>
</organism>
<feature type="binding site" evidence="14">
    <location>
        <position position="322"/>
    </location>
    <ligand>
        <name>S-adenosyl-L-methionine</name>
        <dbReference type="ChEBI" id="CHEBI:59789"/>
    </ligand>
</feature>
<keyword evidence="5" id="KW-0963">Cytoplasm</keyword>
<dbReference type="GO" id="GO:0009383">
    <property type="term" value="F:rRNA (cytosine-C5-)-methyltransferase activity"/>
    <property type="evidence" value="ECO:0007669"/>
    <property type="project" value="TreeGrafter"/>
</dbReference>
<dbReference type="Pfam" id="PF01029">
    <property type="entry name" value="NusB"/>
    <property type="match status" value="1"/>
</dbReference>
<feature type="binding site" evidence="14">
    <location>
        <begin position="255"/>
        <end position="261"/>
    </location>
    <ligand>
        <name>S-adenosyl-L-methionine</name>
        <dbReference type="ChEBI" id="CHEBI:59789"/>
    </ligand>
</feature>
<dbReference type="RefSeq" id="WP_109679267.1">
    <property type="nucleotide sequence ID" value="NZ_CP086615.1"/>
</dbReference>
<accession>A0A2U2MZK8</accession>
<dbReference type="PANTHER" id="PTHR22807:SF61">
    <property type="entry name" value="NOL1_NOP2_SUN FAMILY PROTEIN _ ANTITERMINATION NUSB DOMAIN-CONTAINING PROTEIN"/>
    <property type="match status" value="1"/>
</dbReference>
<evidence type="ECO:0000256" key="2">
    <source>
        <dbReference type="ARBA" id="ARBA00004496"/>
    </source>
</evidence>
<dbReference type="InterPro" id="IPR054728">
    <property type="entry name" value="RsmB-like_ferredoxin"/>
</dbReference>
<evidence type="ECO:0000256" key="1">
    <source>
        <dbReference type="ARBA" id="ARBA00002724"/>
    </source>
</evidence>
<dbReference type="SUPFAM" id="SSF48013">
    <property type="entry name" value="NusB-like"/>
    <property type="match status" value="1"/>
</dbReference>
<dbReference type="GO" id="GO:0003723">
    <property type="term" value="F:RNA binding"/>
    <property type="evidence" value="ECO:0007669"/>
    <property type="project" value="UniProtKB-UniRule"/>
</dbReference>
<dbReference type="OrthoDB" id="9810297at2"/>
<dbReference type="InterPro" id="IPR018314">
    <property type="entry name" value="RsmB/NOL1/NOP2-like_CS"/>
</dbReference>
<feature type="binding site" evidence="14">
    <location>
        <position position="277"/>
    </location>
    <ligand>
        <name>S-adenosyl-L-methionine</name>
        <dbReference type="ChEBI" id="CHEBI:59789"/>
    </ligand>
</feature>
<dbReference type="Gene3D" id="3.40.50.150">
    <property type="entry name" value="Vaccinia Virus protein VP39"/>
    <property type="match status" value="1"/>
</dbReference>
<dbReference type="PANTHER" id="PTHR22807">
    <property type="entry name" value="NOP2 YEAST -RELATED NOL1/NOP2/FMU SUN DOMAIN-CONTAINING"/>
    <property type="match status" value="1"/>
</dbReference>
<comment type="subcellular location">
    <subcellularLocation>
        <location evidence="2">Cytoplasm</location>
    </subcellularLocation>
</comment>
<evidence type="ECO:0000256" key="7">
    <source>
        <dbReference type="ARBA" id="ARBA00022603"/>
    </source>
</evidence>
<dbReference type="CDD" id="cd02440">
    <property type="entry name" value="AdoMet_MTases"/>
    <property type="match status" value="1"/>
</dbReference>
<dbReference type="FunFam" id="3.40.50.150:FF:000022">
    <property type="entry name" value="Ribosomal RNA small subunit methyltransferase B"/>
    <property type="match status" value="1"/>
</dbReference>
<protein>
    <recommendedName>
        <fullName evidence="4">16S rRNA (cytosine(967)-C(5))-methyltransferase</fullName>
        <ecNumber evidence="4">2.1.1.176</ecNumber>
    </recommendedName>
    <alternativeName>
        <fullName evidence="11">16S rRNA m5C967 methyltransferase</fullName>
    </alternativeName>
    <alternativeName>
        <fullName evidence="12">rRNA (cytosine-C(5)-)-methyltransferase RsmB</fullName>
    </alternativeName>
</protein>
<gene>
    <name evidence="16" type="ORF">DEM34_13070</name>
</gene>
<sequence length="433" mass="46140">MSASADSRAAALQAVLAVTGEGRSLDVALPAALAGVAERERPLASALAYGVLRHQRRLAALRDGLLQRPLRPRDADVAGIIDLGLYQLLETQVAPHAAVAETVALCRQRRKAWAVKLVNAVLRRFQRERDRRVAAVDADPVLRHSCPDWLDAALAEAWPQDRPALLASQNARAPMTLRVNRRRVTKEAVQAELAAAGHPAAPVPGLPDALTLHAPAAVTALPGFAAGSLSVQDAAAQLAAPLLAAEPGDRVLDACAAPGGKTAHILETADVSLLALDRAEARLPAIRETLQRLGLEATVAVGDAARPDDWWDGRPFQRILLDAPCSGTGVIRRHPDIKWLRRPADIPRLAAQQARLLRALWPLLARGGRLVYATCSVLPVENEAVVAAFADATNDATAEPVTLPVGRALGYGRQILTGEADMDGFYYACLRKS</sequence>
<dbReference type="InterPro" id="IPR029063">
    <property type="entry name" value="SAM-dependent_MTases_sf"/>
</dbReference>
<comment type="function">
    <text evidence="1">Specifically methylates the cytosine at position 967 (m5C967) of 16S rRNA.</text>
</comment>
<keyword evidence="7 14" id="KW-0489">Methyltransferase</keyword>
<evidence type="ECO:0000256" key="8">
    <source>
        <dbReference type="ARBA" id="ARBA00022679"/>
    </source>
</evidence>
<evidence type="ECO:0000256" key="6">
    <source>
        <dbReference type="ARBA" id="ARBA00022552"/>
    </source>
</evidence>
<dbReference type="InterPro" id="IPR001678">
    <property type="entry name" value="MeTrfase_RsmB-F_NOP2_dom"/>
</dbReference>
<reference evidence="16 17" key="1">
    <citation type="submission" date="2018-05" db="EMBL/GenBank/DDBJ databases">
        <title>Spiribacter halobius sp. nov., a moderately halophilic bacterium isolated from marine solar saltern.</title>
        <authorList>
            <person name="Zheng W.-S."/>
            <person name="Lu D.-C."/>
            <person name="Du Z.-J."/>
        </authorList>
    </citation>
    <scope>NUCLEOTIDE SEQUENCE [LARGE SCALE GENOMIC DNA]</scope>
    <source>
        <strain evidence="16 17">E85</strain>
    </source>
</reference>
<dbReference type="EMBL" id="QFFI01000021">
    <property type="protein sequence ID" value="PWG62233.1"/>
    <property type="molecule type" value="Genomic_DNA"/>
</dbReference>
<evidence type="ECO:0000256" key="11">
    <source>
        <dbReference type="ARBA" id="ARBA00030399"/>
    </source>
</evidence>
<dbReference type="AlphaFoldDB" id="A0A2U2MZK8"/>
<evidence type="ECO:0000256" key="4">
    <source>
        <dbReference type="ARBA" id="ARBA00012140"/>
    </source>
</evidence>
<comment type="caution">
    <text evidence="16">The sequence shown here is derived from an EMBL/GenBank/DDBJ whole genome shotgun (WGS) entry which is preliminary data.</text>
</comment>
<feature type="binding site" evidence="14">
    <location>
        <position position="303"/>
    </location>
    <ligand>
        <name>S-adenosyl-L-methionine</name>
        <dbReference type="ChEBI" id="CHEBI:59789"/>
    </ligand>
</feature>
<dbReference type="PROSITE" id="PS51686">
    <property type="entry name" value="SAM_MT_RSMB_NOP"/>
    <property type="match status" value="1"/>
</dbReference>
<dbReference type="EC" id="2.1.1.176" evidence="4"/>
<keyword evidence="8 14" id="KW-0808">Transferase</keyword>
<evidence type="ECO:0000313" key="16">
    <source>
        <dbReference type="EMBL" id="PWG62233.1"/>
    </source>
</evidence>
<dbReference type="NCBIfam" id="TIGR00563">
    <property type="entry name" value="rsmB"/>
    <property type="match status" value="1"/>
</dbReference>
<dbReference type="PRINTS" id="PR02008">
    <property type="entry name" value="RCMTFAMILY"/>
</dbReference>
<dbReference type="InterPro" id="IPR035926">
    <property type="entry name" value="NusB-like_sf"/>
</dbReference>
<dbReference type="Pfam" id="PF01189">
    <property type="entry name" value="Methyltr_RsmB-F"/>
    <property type="match status" value="1"/>
</dbReference>
<evidence type="ECO:0000313" key="17">
    <source>
        <dbReference type="Proteomes" id="UP000245474"/>
    </source>
</evidence>
<dbReference type="NCBIfam" id="NF008149">
    <property type="entry name" value="PRK10901.1"/>
    <property type="match status" value="1"/>
</dbReference>
<evidence type="ECO:0000256" key="3">
    <source>
        <dbReference type="ARBA" id="ARBA00007494"/>
    </source>
</evidence>
<comment type="similarity">
    <text evidence="3 14">Belongs to the class I-like SAM-binding methyltransferase superfamily. RsmB/NOP family.</text>
</comment>
<dbReference type="PROSITE" id="PS01153">
    <property type="entry name" value="NOL1_NOP2_SUN"/>
    <property type="match status" value="1"/>
</dbReference>